<dbReference type="PANTHER" id="PTHR45663:SF11">
    <property type="entry name" value="GEO12009P1"/>
    <property type="match status" value="1"/>
</dbReference>
<feature type="domain" description="Thioredoxin" evidence="3">
    <location>
        <begin position="273"/>
        <end position="386"/>
    </location>
</feature>
<sequence length="392" mass="42131">MGELRGTGIDRTVRFPDECLPGVIRYLILDDLPADQLSGEFDPIGTVDVPGHVEITYVADGPARLAEVPDMDGLDLDNVRDEDLRIVARMEGLRDLSLSGDFTDDGLVALRSLRRLETLNLRSDRMTGDVVFPDSPLLTVRLRGRNLSDQVFWRVAELPLAVLAVTGDGINGSGLGALVTPPDLGYLRLGGLRLDPGQLRRLGRTRSLRVLSLAGAVDADAVLSLAPPLREIDLDRVPRAACARFLFAGLAVNGLYAAPEHADAYARMLADYDPGPLTAPQRPLITQPHELHALLGGPAPVLVDFSAPDSLACERLRPVLDRILAEYRGELAGAAIDIEQSPSAAQYFGVESVPTVVLLNGGQELLRLTGSPSPTDVIQRVTAVLQKESVSV</sequence>
<dbReference type="Gene3D" id="3.40.30.10">
    <property type="entry name" value="Glutaredoxin"/>
    <property type="match status" value="1"/>
</dbReference>
<evidence type="ECO:0000313" key="5">
    <source>
        <dbReference type="Proteomes" id="UP000331127"/>
    </source>
</evidence>
<dbReference type="GO" id="GO:0045454">
    <property type="term" value="P:cell redox homeostasis"/>
    <property type="evidence" value="ECO:0007669"/>
    <property type="project" value="TreeGrafter"/>
</dbReference>
<proteinExistence type="inferred from homology"/>
<dbReference type="GO" id="GO:0005829">
    <property type="term" value="C:cytosol"/>
    <property type="evidence" value="ECO:0007669"/>
    <property type="project" value="TreeGrafter"/>
</dbReference>
<dbReference type="GO" id="GO:0015035">
    <property type="term" value="F:protein-disulfide reductase activity"/>
    <property type="evidence" value="ECO:0007669"/>
    <property type="project" value="TreeGrafter"/>
</dbReference>
<dbReference type="OrthoDB" id="4131531at2"/>
<comment type="caution">
    <text evidence="4">The sequence shown here is derived from an EMBL/GenBank/DDBJ whole genome shotgun (WGS) entry which is preliminary data.</text>
</comment>
<gene>
    <name evidence="4" type="ORF">Amac_071300</name>
</gene>
<dbReference type="RefSeq" id="WP_155358779.1">
    <property type="nucleotide sequence ID" value="NZ_BAAAHL010000058.1"/>
</dbReference>
<dbReference type="InterPro" id="IPR032675">
    <property type="entry name" value="LRR_dom_sf"/>
</dbReference>
<evidence type="ECO:0000259" key="3">
    <source>
        <dbReference type="PROSITE" id="PS51352"/>
    </source>
</evidence>
<keyword evidence="5" id="KW-1185">Reference proteome</keyword>
<reference evidence="4 5" key="1">
    <citation type="submission" date="2019-10" db="EMBL/GenBank/DDBJ databases">
        <title>Whole genome shotgun sequence of Acrocarpospora macrocephala NBRC 16266.</title>
        <authorList>
            <person name="Ichikawa N."/>
            <person name="Kimura A."/>
            <person name="Kitahashi Y."/>
            <person name="Komaki H."/>
            <person name="Oguchi A."/>
        </authorList>
    </citation>
    <scope>NUCLEOTIDE SEQUENCE [LARGE SCALE GENOMIC DNA]</scope>
    <source>
        <strain evidence="4 5">NBRC 16266</strain>
    </source>
</reference>
<evidence type="ECO:0000256" key="1">
    <source>
        <dbReference type="ARBA" id="ARBA00008987"/>
    </source>
</evidence>
<dbReference type="InterPro" id="IPR036249">
    <property type="entry name" value="Thioredoxin-like_sf"/>
</dbReference>
<dbReference type="PANTHER" id="PTHR45663">
    <property type="entry name" value="GEO12009P1"/>
    <property type="match status" value="1"/>
</dbReference>
<keyword evidence="2" id="KW-0676">Redox-active center</keyword>
<dbReference type="SUPFAM" id="SSF52047">
    <property type="entry name" value="RNI-like"/>
    <property type="match status" value="1"/>
</dbReference>
<organism evidence="4 5">
    <name type="scientific">Acrocarpospora macrocephala</name>
    <dbReference type="NCBI Taxonomy" id="150177"/>
    <lineage>
        <taxon>Bacteria</taxon>
        <taxon>Bacillati</taxon>
        <taxon>Actinomycetota</taxon>
        <taxon>Actinomycetes</taxon>
        <taxon>Streptosporangiales</taxon>
        <taxon>Streptosporangiaceae</taxon>
        <taxon>Acrocarpospora</taxon>
    </lineage>
</organism>
<dbReference type="Pfam" id="PF00085">
    <property type="entry name" value="Thioredoxin"/>
    <property type="match status" value="1"/>
</dbReference>
<dbReference type="SUPFAM" id="SSF52833">
    <property type="entry name" value="Thioredoxin-like"/>
    <property type="match status" value="1"/>
</dbReference>
<accession>A0A5M3X3W4</accession>
<dbReference type="AlphaFoldDB" id="A0A5M3X3W4"/>
<evidence type="ECO:0000256" key="2">
    <source>
        <dbReference type="ARBA" id="ARBA00023284"/>
    </source>
</evidence>
<dbReference type="Proteomes" id="UP000331127">
    <property type="component" value="Unassembled WGS sequence"/>
</dbReference>
<dbReference type="CDD" id="cd02947">
    <property type="entry name" value="TRX_family"/>
    <property type="match status" value="1"/>
</dbReference>
<dbReference type="PROSITE" id="PS51352">
    <property type="entry name" value="THIOREDOXIN_2"/>
    <property type="match status" value="1"/>
</dbReference>
<dbReference type="Gene3D" id="3.80.10.10">
    <property type="entry name" value="Ribonuclease Inhibitor"/>
    <property type="match status" value="1"/>
</dbReference>
<comment type="similarity">
    <text evidence="1">Belongs to the thioredoxin family.</text>
</comment>
<name>A0A5M3X3W4_9ACTN</name>
<evidence type="ECO:0000313" key="4">
    <source>
        <dbReference type="EMBL" id="GES13533.1"/>
    </source>
</evidence>
<dbReference type="InterPro" id="IPR013766">
    <property type="entry name" value="Thioredoxin_domain"/>
</dbReference>
<dbReference type="EMBL" id="BLAE01000047">
    <property type="protein sequence ID" value="GES13533.1"/>
    <property type="molecule type" value="Genomic_DNA"/>
</dbReference>
<protein>
    <recommendedName>
        <fullName evidence="3">Thioredoxin domain-containing protein</fullName>
    </recommendedName>
</protein>